<protein>
    <submittedName>
        <fullName evidence="1">Uncharacterized protein</fullName>
    </submittedName>
</protein>
<dbReference type="EMBL" id="JANIIK010000115">
    <property type="protein sequence ID" value="KAJ3589837.1"/>
    <property type="molecule type" value="Genomic_DNA"/>
</dbReference>
<keyword evidence="2" id="KW-1185">Reference proteome</keyword>
<sequence length="107" mass="11654">MTSSPRRVVPSQEGPWTCRLQEDASHLVGIRLFLKFVLAKRYTWVSSLVKDPKDPSSSGRAVLTMVTVPERPARAREAVVIPGPAVSGPVVVQEAAHGHLATKDKGW</sequence>
<name>A0A9Q0DKA3_9TELE</name>
<organism evidence="1 2">
    <name type="scientific">Muraenolepis orangiensis</name>
    <name type="common">Patagonian moray cod</name>
    <dbReference type="NCBI Taxonomy" id="630683"/>
    <lineage>
        <taxon>Eukaryota</taxon>
        <taxon>Metazoa</taxon>
        <taxon>Chordata</taxon>
        <taxon>Craniata</taxon>
        <taxon>Vertebrata</taxon>
        <taxon>Euteleostomi</taxon>
        <taxon>Actinopterygii</taxon>
        <taxon>Neopterygii</taxon>
        <taxon>Teleostei</taxon>
        <taxon>Neoteleostei</taxon>
        <taxon>Acanthomorphata</taxon>
        <taxon>Zeiogadaria</taxon>
        <taxon>Gadariae</taxon>
        <taxon>Gadiformes</taxon>
        <taxon>Muraenolepidoidei</taxon>
        <taxon>Muraenolepididae</taxon>
        <taxon>Muraenolepis</taxon>
    </lineage>
</organism>
<evidence type="ECO:0000313" key="1">
    <source>
        <dbReference type="EMBL" id="KAJ3589837.1"/>
    </source>
</evidence>
<dbReference type="AlphaFoldDB" id="A0A9Q0DKA3"/>
<dbReference type="Proteomes" id="UP001148018">
    <property type="component" value="Unassembled WGS sequence"/>
</dbReference>
<comment type="caution">
    <text evidence="1">The sequence shown here is derived from an EMBL/GenBank/DDBJ whole genome shotgun (WGS) entry which is preliminary data.</text>
</comment>
<accession>A0A9Q0DKA3</accession>
<proteinExistence type="predicted"/>
<gene>
    <name evidence="1" type="ORF">NHX12_010678</name>
</gene>
<reference evidence="1" key="1">
    <citation type="submission" date="2022-07" db="EMBL/GenBank/DDBJ databases">
        <title>Chromosome-level genome of Muraenolepis orangiensis.</title>
        <authorList>
            <person name="Kim J."/>
        </authorList>
    </citation>
    <scope>NUCLEOTIDE SEQUENCE</scope>
    <source>
        <strain evidence="1">KU_S4_2022</strain>
        <tissue evidence="1">Muscle</tissue>
    </source>
</reference>
<evidence type="ECO:0000313" key="2">
    <source>
        <dbReference type="Proteomes" id="UP001148018"/>
    </source>
</evidence>